<dbReference type="InterPro" id="IPR003694">
    <property type="entry name" value="NAD_synthase"/>
</dbReference>
<dbReference type="HAMAP" id="MF_02090">
    <property type="entry name" value="NadE_glutamine_dep"/>
    <property type="match status" value="1"/>
</dbReference>
<dbReference type="PROSITE" id="PS00920">
    <property type="entry name" value="NITRIL_CHT_1"/>
    <property type="match status" value="1"/>
</dbReference>
<dbReference type="InterPro" id="IPR014729">
    <property type="entry name" value="Rossmann-like_a/b/a_fold"/>
</dbReference>
<dbReference type="UniPathway" id="UPA00253">
    <property type="reaction ID" value="UER00334"/>
</dbReference>
<keyword evidence="5" id="KW-0547">Nucleotide-binding</keyword>
<dbReference type="InterPro" id="IPR014445">
    <property type="entry name" value="Gln-dep_NAD_synthase"/>
</dbReference>
<keyword evidence="6" id="KW-0067">ATP-binding</keyword>
<dbReference type="InterPro" id="IPR036526">
    <property type="entry name" value="C-N_Hydrolase_sf"/>
</dbReference>
<evidence type="ECO:0000259" key="8">
    <source>
        <dbReference type="PROSITE" id="PS50263"/>
    </source>
</evidence>
<evidence type="ECO:0000256" key="3">
    <source>
        <dbReference type="ARBA" id="ARBA00012743"/>
    </source>
</evidence>
<evidence type="ECO:0000256" key="1">
    <source>
        <dbReference type="ARBA" id="ARBA00005188"/>
    </source>
</evidence>
<dbReference type="GO" id="GO:0016740">
    <property type="term" value="F:transferase activity"/>
    <property type="evidence" value="ECO:0007669"/>
    <property type="project" value="UniProtKB-KW"/>
</dbReference>
<dbReference type="NCBIfam" id="TIGR00552">
    <property type="entry name" value="nadE"/>
    <property type="match status" value="1"/>
</dbReference>
<dbReference type="AlphaFoldDB" id="A0A3B0WKX8"/>
<evidence type="ECO:0000256" key="2">
    <source>
        <dbReference type="ARBA" id="ARBA00007145"/>
    </source>
</evidence>
<evidence type="ECO:0000256" key="5">
    <source>
        <dbReference type="ARBA" id="ARBA00022741"/>
    </source>
</evidence>
<dbReference type="InterPro" id="IPR003010">
    <property type="entry name" value="C-N_Hydrolase"/>
</dbReference>
<comment type="similarity">
    <text evidence="2">In the C-terminal section; belongs to the NAD synthetase family.</text>
</comment>
<sequence length="563" mass="61793">MNQSKAASSSNIASDIKQPSPITIVMVQDVFQVGDIKNNADKIIAASIKASQQGADLVVFPELALVGYPPEDLLHRQGFLQKIKQHSLRIQQALKQGVGDTGVVFGAPHEHAGKLYNAALYVNKGIVRQFCFKQSLPNYSVFDEVRYFSAGDKSGVIDVKGHKLGLLICEDVWQSACVEKSKENGAQAIIVLNASPFHINKYAERVAILKSHAKKFDLPILYLNMTGGQDELVFDGGSFAVNKQAELIARTKLFEDDLLDIVFDGNDITSQYALITESESNVVIYKALVTGVRDFVHQNGFTGVVIGLSGGIDSALTLAIAVDALGAQNVAAVMMPSRYTADISLQDAQTEAKLLGVQYDVIAIEDVFSSFLSSLAPVFLDAPADTTEDTTEENIQARCRGLMLMAISNKTGRMVLTTGNKSEMAVGYATLYGDMCGGFAPIKDVCKTLVYTLSRYRNSVSPVIPERVLMRPPTAELREDQCDQDSLPDYAVLDRILELSVEQDKPIDEIVAQGIERETVLQVITMVQRNEHKRRQSAPGIRITRRAFGRDRRYPITSGYRRS</sequence>
<evidence type="ECO:0000256" key="6">
    <source>
        <dbReference type="ARBA" id="ARBA00022840"/>
    </source>
</evidence>
<dbReference type="Gene3D" id="3.60.110.10">
    <property type="entry name" value="Carbon-nitrogen hydrolase"/>
    <property type="match status" value="1"/>
</dbReference>
<dbReference type="SUPFAM" id="SSF52402">
    <property type="entry name" value="Adenine nucleotide alpha hydrolases-like"/>
    <property type="match status" value="1"/>
</dbReference>
<dbReference type="InterPro" id="IPR022310">
    <property type="entry name" value="NAD/GMP_synthase"/>
</dbReference>
<organism evidence="9">
    <name type="scientific">hydrothermal vent metagenome</name>
    <dbReference type="NCBI Taxonomy" id="652676"/>
    <lineage>
        <taxon>unclassified sequences</taxon>
        <taxon>metagenomes</taxon>
        <taxon>ecological metagenomes</taxon>
    </lineage>
</organism>
<dbReference type="CDD" id="cd00553">
    <property type="entry name" value="NAD_synthase"/>
    <property type="match status" value="1"/>
</dbReference>
<gene>
    <name evidence="9" type="ORF">MNBD_GAMMA06-81</name>
</gene>
<dbReference type="GO" id="GO:0005524">
    <property type="term" value="F:ATP binding"/>
    <property type="evidence" value="ECO:0007669"/>
    <property type="project" value="UniProtKB-KW"/>
</dbReference>
<proteinExistence type="inferred from homology"/>
<evidence type="ECO:0000256" key="7">
    <source>
        <dbReference type="ARBA" id="ARBA00023027"/>
    </source>
</evidence>
<evidence type="ECO:0000313" key="9">
    <source>
        <dbReference type="EMBL" id="VAW52963.1"/>
    </source>
</evidence>
<dbReference type="Pfam" id="PF02540">
    <property type="entry name" value="NAD_synthase"/>
    <property type="match status" value="1"/>
</dbReference>
<dbReference type="GO" id="GO:0003952">
    <property type="term" value="F:NAD+ synthase (glutamine-hydrolyzing) activity"/>
    <property type="evidence" value="ECO:0007669"/>
    <property type="project" value="UniProtKB-EC"/>
</dbReference>
<keyword evidence="4 9" id="KW-0436">Ligase</keyword>
<dbReference type="PANTHER" id="PTHR23090">
    <property type="entry name" value="NH 3 /GLUTAMINE-DEPENDENT NAD + SYNTHETASE"/>
    <property type="match status" value="1"/>
</dbReference>
<keyword evidence="9" id="KW-0315">Glutamine amidotransferase</keyword>
<dbReference type="GO" id="GO:0009435">
    <property type="term" value="P:NAD+ biosynthetic process"/>
    <property type="evidence" value="ECO:0007669"/>
    <property type="project" value="UniProtKB-UniPathway"/>
</dbReference>
<dbReference type="InterPro" id="IPR000132">
    <property type="entry name" value="Nitrilase/CN_hydratase_CS"/>
</dbReference>
<name>A0A3B0WKX8_9ZZZZ</name>
<keyword evidence="7" id="KW-0520">NAD</keyword>
<keyword evidence="9" id="KW-0808">Transferase</keyword>
<dbReference type="Gene3D" id="3.40.50.620">
    <property type="entry name" value="HUPs"/>
    <property type="match status" value="1"/>
</dbReference>
<dbReference type="GO" id="GO:0005737">
    <property type="term" value="C:cytoplasm"/>
    <property type="evidence" value="ECO:0007669"/>
    <property type="project" value="InterPro"/>
</dbReference>
<protein>
    <recommendedName>
        <fullName evidence="3">NAD(+) synthase (glutamine-hydrolyzing)</fullName>
        <ecNumber evidence="3">6.3.5.1</ecNumber>
    </recommendedName>
</protein>
<dbReference type="FunFam" id="3.40.50.620:FF:000106">
    <property type="entry name" value="Glutamine-dependent NAD(+) synthetase"/>
    <property type="match status" value="1"/>
</dbReference>
<comment type="pathway">
    <text evidence="1">Cofactor biosynthesis; NAD(+) biosynthesis; NAD(+) from deamido-NAD(+) (L-Gln route): step 1/1.</text>
</comment>
<dbReference type="GO" id="GO:0000257">
    <property type="term" value="F:nitrilase activity"/>
    <property type="evidence" value="ECO:0007669"/>
    <property type="project" value="UniProtKB-ARBA"/>
</dbReference>
<dbReference type="Pfam" id="PF00795">
    <property type="entry name" value="CN_hydrolase"/>
    <property type="match status" value="1"/>
</dbReference>
<dbReference type="PIRSF" id="PIRSF006630">
    <property type="entry name" value="NADS_GAT"/>
    <property type="match status" value="1"/>
</dbReference>
<accession>A0A3B0WKX8</accession>
<dbReference type="EMBL" id="UOFD01000055">
    <property type="protein sequence ID" value="VAW52963.1"/>
    <property type="molecule type" value="Genomic_DNA"/>
</dbReference>
<dbReference type="EC" id="6.3.5.1" evidence="3"/>
<dbReference type="PANTHER" id="PTHR23090:SF9">
    <property type="entry name" value="GLUTAMINE-DEPENDENT NAD(+) SYNTHETASE"/>
    <property type="match status" value="1"/>
</dbReference>
<feature type="domain" description="CN hydrolase" evidence="8">
    <location>
        <begin position="22"/>
        <end position="270"/>
    </location>
</feature>
<dbReference type="SUPFAM" id="SSF56317">
    <property type="entry name" value="Carbon-nitrogen hydrolase"/>
    <property type="match status" value="1"/>
</dbReference>
<reference evidence="9" key="1">
    <citation type="submission" date="2018-06" db="EMBL/GenBank/DDBJ databases">
        <authorList>
            <person name="Zhirakovskaya E."/>
        </authorList>
    </citation>
    <scope>NUCLEOTIDE SEQUENCE</scope>
</reference>
<dbReference type="PROSITE" id="PS50263">
    <property type="entry name" value="CN_HYDROLASE"/>
    <property type="match status" value="1"/>
</dbReference>
<dbReference type="GO" id="GO:0004359">
    <property type="term" value="F:glutaminase activity"/>
    <property type="evidence" value="ECO:0007669"/>
    <property type="project" value="InterPro"/>
</dbReference>
<dbReference type="NCBIfam" id="NF010588">
    <property type="entry name" value="PRK13981.1"/>
    <property type="match status" value="1"/>
</dbReference>
<dbReference type="CDD" id="cd07570">
    <property type="entry name" value="GAT_Gln-NAD-synth"/>
    <property type="match status" value="1"/>
</dbReference>
<evidence type="ECO:0000256" key="4">
    <source>
        <dbReference type="ARBA" id="ARBA00022598"/>
    </source>
</evidence>